<evidence type="ECO:0000313" key="2">
    <source>
        <dbReference type="Proteomes" id="UP001164250"/>
    </source>
</evidence>
<protein>
    <submittedName>
        <fullName evidence="1">Uncharacterized protein</fullName>
    </submittedName>
</protein>
<proteinExistence type="predicted"/>
<keyword evidence="2" id="KW-1185">Reference proteome</keyword>
<comment type="caution">
    <text evidence="1">The sequence shown here is derived from an EMBL/GenBank/DDBJ whole genome shotgun (WGS) entry which is preliminary data.</text>
</comment>
<name>A0ACC1A054_9ROSI</name>
<organism evidence="1 2">
    <name type="scientific">Pistacia atlantica</name>
    <dbReference type="NCBI Taxonomy" id="434234"/>
    <lineage>
        <taxon>Eukaryota</taxon>
        <taxon>Viridiplantae</taxon>
        <taxon>Streptophyta</taxon>
        <taxon>Embryophyta</taxon>
        <taxon>Tracheophyta</taxon>
        <taxon>Spermatophyta</taxon>
        <taxon>Magnoliopsida</taxon>
        <taxon>eudicotyledons</taxon>
        <taxon>Gunneridae</taxon>
        <taxon>Pentapetalae</taxon>
        <taxon>rosids</taxon>
        <taxon>malvids</taxon>
        <taxon>Sapindales</taxon>
        <taxon>Anacardiaceae</taxon>
        <taxon>Pistacia</taxon>
    </lineage>
</organism>
<dbReference type="Proteomes" id="UP001164250">
    <property type="component" value="Chromosome 13"/>
</dbReference>
<reference evidence="2" key="1">
    <citation type="journal article" date="2023" name="G3 (Bethesda)">
        <title>Genome assembly and association tests identify interacting loci associated with vigor, precocity, and sex in interspecific pistachio rootstocks.</title>
        <authorList>
            <person name="Palmer W."/>
            <person name="Jacygrad E."/>
            <person name="Sagayaradj S."/>
            <person name="Cavanaugh K."/>
            <person name="Han R."/>
            <person name="Bertier L."/>
            <person name="Beede B."/>
            <person name="Kafkas S."/>
            <person name="Golino D."/>
            <person name="Preece J."/>
            <person name="Michelmore R."/>
        </authorList>
    </citation>
    <scope>NUCLEOTIDE SEQUENCE [LARGE SCALE GENOMIC DNA]</scope>
</reference>
<dbReference type="EMBL" id="CM047909">
    <property type="protein sequence ID" value="KAJ0079604.1"/>
    <property type="molecule type" value="Genomic_DNA"/>
</dbReference>
<gene>
    <name evidence="1" type="ORF">Patl1_24066</name>
</gene>
<accession>A0ACC1A054</accession>
<evidence type="ECO:0000313" key="1">
    <source>
        <dbReference type="EMBL" id="KAJ0079604.1"/>
    </source>
</evidence>
<sequence length="52" mass="5979">MTLLVFPPEELFEVPQILQIALLHTVIKCGLTLHRYHSQNCLVNTSDFDKDP</sequence>